<dbReference type="InterPro" id="IPR036128">
    <property type="entry name" value="Plus3-like_sf"/>
</dbReference>
<dbReference type="EMBL" id="JACGCM010002554">
    <property type="protein sequence ID" value="KAF6138761.1"/>
    <property type="molecule type" value="Genomic_DNA"/>
</dbReference>
<dbReference type="GO" id="GO:0016593">
    <property type="term" value="C:Cdc73/Paf1 complex"/>
    <property type="evidence" value="ECO:0007669"/>
    <property type="project" value="TreeGrafter"/>
</dbReference>
<keyword evidence="5" id="KW-0175">Coiled coil</keyword>
<evidence type="ECO:0000256" key="1">
    <source>
        <dbReference type="ARBA" id="ARBA00004123"/>
    </source>
</evidence>
<keyword evidence="4" id="KW-0539">Nucleus</keyword>
<feature type="region of interest" description="Disordered" evidence="6">
    <location>
        <begin position="1"/>
        <end position="239"/>
    </location>
</feature>
<organism evidence="8 9">
    <name type="scientific">Kingdonia uniflora</name>
    <dbReference type="NCBI Taxonomy" id="39325"/>
    <lineage>
        <taxon>Eukaryota</taxon>
        <taxon>Viridiplantae</taxon>
        <taxon>Streptophyta</taxon>
        <taxon>Embryophyta</taxon>
        <taxon>Tracheophyta</taxon>
        <taxon>Spermatophyta</taxon>
        <taxon>Magnoliopsida</taxon>
        <taxon>Ranunculales</taxon>
        <taxon>Circaeasteraceae</taxon>
        <taxon>Kingdonia</taxon>
    </lineage>
</organism>
<proteinExistence type="predicted"/>
<reference evidence="8 9" key="1">
    <citation type="journal article" date="2020" name="IScience">
        <title>Genome Sequencing of the Endangered Kingdonia uniflora (Circaeasteraceae, Ranunculales) Reveals Potential Mechanisms of Evolutionary Specialization.</title>
        <authorList>
            <person name="Sun Y."/>
            <person name="Deng T."/>
            <person name="Zhang A."/>
            <person name="Moore M.J."/>
            <person name="Landis J.B."/>
            <person name="Lin N."/>
            <person name="Zhang H."/>
            <person name="Zhang X."/>
            <person name="Huang J."/>
            <person name="Zhang X."/>
            <person name="Sun H."/>
            <person name="Wang H."/>
        </authorList>
    </citation>
    <scope>NUCLEOTIDE SEQUENCE [LARGE SCALE GENOMIC DNA]</scope>
    <source>
        <strain evidence="8">TB1705</strain>
        <tissue evidence="8">Leaf</tissue>
    </source>
</reference>
<gene>
    <name evidence="8" type="ORF">GIB67_040893</name>
</gene>
<evidence type="ECO:0000256" key="4">
    <source>
        <dbReference type="ARBA" id="ARBA00023242"/>
    </source>
</evidence>
<dbReference type="GO" id="GO:1990269">
    <property type="term" value="F:RNA polymerase II C-terminal domain phosphoserine binding"/>
    <property type="evidence" value="ECO:0007669"/>
    <property type="project" value="TreeGrafter"/>
</dbReference>
<dbReference type="Pfam" id="PF03126">
    <property type="entry name" value="Plus-3"/>
    <property type="match status" value="1"/>
</dbReference>
<comment type="caution">
    <text evidence="8">The sequence shown here is derived from an EMBL/GenBank/DDBJ whole genome shotgun (WGS) entry which is preliminary data.</text>
</comment>
<accession>A0A7J7L803</accession>
<evidence type="ECO:0000256" key="5">
    <source>
        <dbReference type="SAM" id="Coils"/>
    </source>
</evidence>
<dbReference type="Proteomes" id="UP000541444">
    <property type="component" value="Unassembled WGS sequence"/>
</dbReference>
<dbReference type="GO" id="GO:0003677">
    <property type="term" value="F:DNA binding"/>
    <property type="evidence" value="ECO:0007669"/>
    <property type="project" value="InterPro"/>
</dbReference>
<feature type="compositionally biased region" description="Acidic residues" evidence="6">
    <location>
        <begin position="30"/>
        <end position="46"/>
    </location>
</feature>
<evidence type="ECO:0000256" key="3">
    <source>
        <dbReference type="ARBA" id="ARBA00023163"/>
    </source>
</evidence>
<dbReference type="Gene3D" id="3.90.70.200">
    <property type="entry name" value="Plus-3 domain"/>
    <property type="match status" value="1"/>
</dbReference>
<dbReference type="SMART" id="SM00719">
    <property type="entry name" value="Plus3"/>
    <property type="match status" value="1"/>
</dbReference>
<evidence type="ECO:0000313" key="9">
    <source>
        <dbReference type="Proteomes" id="UP000541444"/>
    </source>
</evidence>
<dbReference type="PROSITE" id="PS51360">
    <property type="entry name" value="PLUS3"/>
    <property type="match status" value="1"/>
</dbReference>
<sequence>MADLEDMLMEAAGRTGAPGRSRQSRPPPPDSDDGSDSKDDDSDDDEPRFPSRKSPGSHIPLKKRLDPSEKDDEGDDHEGDSSDESDVGSDLYKDDSDKEQLANMTELEREMILADRAQRRDDQRLTERIRAKQTAKKNKLEKETPRPAPPTSRVRSSTRSAEKASAKGDALNELRAKRLKQQVPEGLWKSRVRNSSPIRRKPSSPNNDSSQSDNGSDNGDEEGDADLDESDEEKPMAKDIPTFDDIKAITIRRTKLAKLFMEPFFEELIVGCFVRVGIGRRNKESVYRLCMVGNVDATDPDKQYELENKSTHKFLNLVFGKSEARWQMDKVSDSPPLEKEYDQWLNEVTTTKARMPSQDDVREKQDAIKKTNNYVYSAETVKQMLQEKKSASSRPMNIASEKDTLRRQLEVALSRKDSVEVDKIQARLQELESLSRQAKEKDSKAVRLSEMNKKNKAENFKAAFQVKAANPGLKAGEAGYDPFSRRWTMSRNYYVSNPNEAKESANGETVATTAALKAAAGAGKLVDTNAPVNQGTELNNSHNFELQISLSELQKFGGAQGAHLGYMAKKQRIEATMGCRVPENDGKKHSLTLSVSDYKRRRGLL</sequence>
<feature type="coiled-coil region" evidence="5">
    <location>
        <begin position="421"/>
        <end position="451"/>
    </location>
</feature>
<dbReference type="FunFam" id="3.90.70.200:FF:000003">
    <property type="entry name" value="RNA polymerase-associated protein RTF1"/>
    <property type="match status" value="1"/>
</dbReference>
<evidence type="ECO:0000313" key="8">
    <source>
        <dbReference type="EMBL" id="KAF6138761.1"/>
    </source>
</evidence>
<feature type="compositionally biased region" description="Acidic residues" evidence="6">
    <location>
        <begin position="69"/>
        <end position="87"/>
    </location>
</feature>
<keyword evidence="3" id="KW-0804">Transcription</keyword>
<comment type="subcellular location">
    <subcellularLocation>
        <location evidence="1">Nucleus</location>
    </subcellularLocation>
</comment>
<dbReference type="PANTHER" id="PTHR13115">
    <property type="entry name" value="RNA POLYMERASE-ASSOCIATED PROTEIN RTF1 HOMOLOG"/>
    <property type="match status" value="1"/>
</dbReference>
<feature type="compositionally biased region" description="Basic and acidic residues" evidence="6">
    <location>
        <begin position="160"/>
        <end position="176"/>
    </location>
</feature>
<evidence type="ECO:0000259" key="7">
    <source>
        <dbReference type="PROSITE" id="PS51360"/>
    </source>
</evidence>
<dbReference type="SUPFAM" id="SSF159042">
    <property type="entry name" value="Plus3-like"/>
    <property type="match status" value="1"/>
</dbReference>
<dbReference type="PANTHER" id="PTHR13115:SF8">
    <property type="entry name" value="RNA POLYMERASE-ASSOCIATED PROTEIN RTF1 HOMOLOG"/>
    <property type="match status" value="1"/>
</dbReference>
<feature type="compositionally biased region" description="Acidic residues" evidence="6">
    <location>
        <begin position="218"/>
        <end position="232"/>
    </location>
</feature>
<dbReference type="InterPro" id="IPR004343">
    <property type="entry name" value="Plus-3_dom"/>
</dbReference>
<feature type="compositionally biased region" description="Low complexity" evidence="6">
    <location>
        <begin position="203"/>
        <end position="217"/>
    </location>
</feature>
<protein>
    <recommendedName>
        <fullName evidence="7">Plus3 domain-containing protein</fullName>
    </recommendedName>
</protein>
<name>A0A7J7L803_9MAGN</name>
<keyword evidence="9" id="KW-1185">Reference proteome</keyword>
<evidence type="ECO:0000256" key="2">
    <source>
        <dbReference type="ARBA" id="ARBA00023015"/>
    </source>
</evidence>
<dbReference type="AlphaFoldDB" id="A0A7J7L803"/>
<feature type="compositionally biased region" description="Basic and acidic residues" evidence="6">
    <location>
        <begin position="91"/>
        <end position="130"/>
    </location>
</feature>
<dbReference type="OrthoDB" id="166375at2759"/>
<keyword evidence="2" id="KW-0805">Transcription regulation</keyword>
<evidence type="ECO:0000256" key="6">
    <source>
        <dbReference type="SAM" id="MobiDB-lite"/>
    </source>
</evidence>
<feature type="domain" description="Plus3" evidence="7">
    <location>
        <begin position="240"/>
        <end position="373"/>
    </location>
</feature>